<proteinExistence type="predicted"/>
<gene>
    <name evidence="2" type="primary">SSCI20170.1</name>
</gene>
<sequence length="557" mass="62697">MSSNFRQALDAFSNDRSKFDKYIDEKIAEYKRTTQDCDNSNPPILEPSEIPCSRPTLPPETIYEIIRLAASTDHRTAHACAYVSKTICKWTASDRWRTIVITTGAQFESLWRILHRETAAMSSVRPNEVAEFGMSVTRKPKKVMLTTDDPYELKTCLDSMGLLCRRFRTCYRYTEKGLPVLRWVDINGRLSSLHIVSDAPPCDPMQDEIPVDHLRILRRAAFSFNSPFLCCAIGREYPPLEDELRELGYIAQASDRADMVNSPSDNNRFSRIPTNKRELDDFDRQAEQGCRRIRYDMLGLSTVASDKIAADCRHFFEELTTTRTNSSSELANPWAITSDASSEENSGVTYRDEPDADAGPTAKKAVLQILGCNRFEQLHICWQPVPGSAHDTEMGVPQQKAEVDQSATADHQDSSSACAEEQSCQSATQHLGSLESWTIATECKESVALRQALQDAFTTKYGWTQQDQDGIGYSTLDPYKQRFMNGLDAFITEYHARIANSSLCTDPIAKLPPAAGERVTVRMVPRAERLRLGGMYVPLTEEQGVEWFLANLETDDA</sequence>
<evidence type="ECO:0000313" key="3">
    <source>
        <dbReference type="Proteomes" id="UP000242770"/>
    </source>
</evidence>
<dbReference type="AlphaFoldDB" id="A0A0F7S6L2"/>
<keyword evidence="3" id="KW-1185">Reference proteome</keyword>
<dbReference type="Proteomes" id="UP000242770">
    <property type="component" value="Unassembled WGS sequence"/>
</dbReference>
<reference evidence="3" key="1">
    <citation type="submission" date="2014-06" db="EMBL/GenBank/DDBJ databases">
        <authorList>
            <person name="Berkman P.J."/>
        </authorList>
    </citation>
    <scope>NUCLEOTIDE SEQUENCE [LARGE SCALE GENOMIC DNA]</scope>
</reference>
<dbReference type="EMBL" id="CCFA01001036">
    <property type="protein sequence ID" value="CDW96929.1"/>
    <property type="molecule type" value="Genomic_DNA"/>
</dbReference>
<organism evidence="2 3">
    <name type="scientific">Sporisorium scitamineum</name>
    <dbReference type="NCBI Taxonomy" id="49012"/>
    <lineage>
        <taxon>Eukaryota</taxon>
        <taxon>Fungi</taxon>
        <taxon>Dikarya</taxon>
        <taxon>Basidiomycota</taxon>
        <taxon>Ustilaginomycotina</taxon>
        <taxon>Ustilaginomycetes</taxon>
        <taxon>Ustilaginales</taxon>
        <taxon>Ustilaginaceae</taxon>
        <taxon>Sporisorium</taxon>
    </lineage>
</organism>
<feature type="compositionally biased region" description="Polar residues" evidence="1">
    <location>
        <begin position="338"/>
        <end position="348"/>
    </location>
</feature>
<feature type="compositionally biased region" description="Polar residues" evidence="1">
    <location>
        <begin position="405"/>
        <end position="420"/>
    </location>
</feature>
<evidence type="ECO:0000313" key="2">
    <source>
        <dbReference type="EMBL" id="CDW96929.1"/>
    </source>
</evidence>
<accession>A0A0F7S6L2</accession>
<feature type="region of interest" description="Disordered" evidence="1">
    <location>
        <begin position="389"/>
        <end position="420"/>
    </location>
</feature>
<evidence type="ECO:0000256" key="1">
    <source>
        <dbReference type="SAM" id="MobiDB-lite"/>
    </source>
</evidence>
<protein>
    <submittedName>
        <fullName evidence="2">Uncharacterized protein</fullName>
    </submittedName>
</protein>
<name>A0A0F7S6L2_9BASI</name>
<feature type="region of interest" description="Disordered" evidence="1">
    <location>
        <begin position="335"/>
        <end position="359"/>
    </location>
</feature>